<feature type="region of interest" description="Disordered" evidence="1">
    <location>
        <begin position="1"/>
        <end position="42"/>
    </location>
</feature>
<reference evidence="2" key="1">
    <citation type="journal article" date="2019" name="Genome Biol. Evol.">
        <title>Evidence of extensive intraspecific noncoding reshuffling in a 169-kb mitochondrial genome of a basidiomycetous fungus.</title>
        <authorList>
            <person name="Lee H.H."/>
            <person name="Ke H.M."/>
            <person name="Lin C.I."/>
            <person name="Lee T.J."/>
            <person name="Chung C.L."/>
            <person name="Tsai I.J."/>
        </authorList>
    </citation>
    <scope>NUCLEOTIDE SEQUENCE</scope>
    <source>
        <strain evidence="2">BCRC 35384</strain>
    </source>
</reference>
<gene>
    <name evidence="2" type="ORF">PPIT_000056</name>
</gene>
<keyword evidence="2" id="KW-0496">Mitochondrion</keyword>
<dbReference type="AlphaFoldDB" id="A0A5B9RJI5"/>
<dbReference type="EMBL" id="MK623257">
    <property type="protein sequence ID" value="QEG56937.1"/>
    <property type="molecule type" value="Genomic_DNA"/>
</dbReference>
<accession>A0A5B9RJI5</accession>
<geneLocation type="mitochondrion" evidence="2"/>
<organism evidence="2">
    <name type="scientific">Porodaedalea pini</name>
    <dbReference type="NCBI Taxonomy" id="108901"/>
    <lineage>
        <taxon>Eukaryota</taxon>
        <taxon>Fungi</taxon>
        <taxon>Dikarya</taxon>
        <taxon>Basidiomycota</taxon>
        <taxon>Agaricomycotina</taxon>
        <taxon>Agaricomycetes</taxon>
        <taxon>Hymenochaetales</taxon>
        <taxon>Hymenochaetaceae</taxon>
        <taxon>Porodaedalea</taxon>
    </lineage>
</organism>
<reference evidence="2" key="2">
    <citation type="submission" date="2019-03" db="EMBL/GenBank/DDBJ databases">
        <authorList>
            <person name="Lee H.-H."/>
            <person name="Tsai I.J."/>
        </authorList>
    </citation>
    <scope>NUCLEOTIDE SEQUENCE</scope>
    <source>
        <strain evidence="2">BCRC 35384</strain>
    </source>
</reference>
<name>A0A5B9RJI5_9AGAM</name>
<sequence>MGLPSPRRLSPVTKPPTTPELDPSAKSSTLDPSANSPPPSIRSISPILTRSWAVDLGSESGRFLPLPILPLTVSHKDRYSLALVAAGWGNWPKPPSLSPFFLLVKNLQIFLTTVLGAETIFFCYFIDGSKCGWHKSKSLNWIIVSKISEVK</sequence>
<evidence type="ECO:0000256" key="1">
    <source>
        <dbReference type="SAM" id="MobiDB-lite"/>
    </source>
</evidence>
<proteinExistence type="predicted"/>
<protein>
    <submittedName>
        <fullName evidence="2">Uncharacterized protein</fullName>
    </submittedName>
</protein>
<evidence type="ECO:0000313" key="2">
    <source>
        <dbReference type="EMBL" id="QEG56937.1"/>
    </source>
</evidence>